<evidence type="ECO:0000313" key="1">
    <source>
        <dbReference type="EMBL" id="AXY78140.1"/>
    </source>
</evidence>
<gene>
    <name evidence="1" type="ORF">D3H65_30920</name>
</gene>
<dbReference type="KEGG" id="pseg:D3H65_30920"/>
<keyword evidence="2" id="KW-1185">Reference proteome</keyword>
<dbReference type="AlphaFoldDB" id="A0A3B7MYG9"/>
<protein>
    <submittedName>
        <fullName evidence="1">Uncharacterized protein</fullName>
    </submittedName>
</protein>
<organism evidence="1 2">
    <name type="scientific">Paraflavitalea soli</name>
    <dbReference type="NCBI Taxonomy" id="2315862"/>
    <lineage>
        <taxon>Bacteria</taxon>
        <taxon>Pseudomonadati</taxon>
        <taxon>Bacteroidota</taxon>
        <taxon>Chitinophagia</taxon>
        <taxon>Chitinophagales</taxon>
        <taxon>Chitinophagaceae</taxon>
        <taxon>Paraflavitalea</taxon>
    </lineage>
</organism>
<dbReference type="EMBL" id="CP032157">
    <property type="protein sequence ID" value="AXY78140.1"/>
    <property type="molecule type" value="Genomic_DNA"/>
</dbReference>
<evidence type="ECO:0000313" key="2">
    <source>
        <dbReference type="Proteomes" id="UP000263900"/>
    </source>
</evidence>
<proteinExistence type="predicted"/>
<reference evidence="1 2" key="1">
    <citation type="submission" date="2018-09" db="EMBL/GenBank/DDBJ databases">
        <title>Genome sequencing of strain 6GH32-13.</title>
        <authorList>
            <person name="Weon H.-Y."/>
            <person name="Heo J."/>
            <person name="Kwon S.-W."/>
        </authorList>
    </citation>
    <scope>NUCLEOTIDE SEQUENCE [LARGE SCALE GENOMIC DNA]</scope>
    <source>
        <strain evidence="1 2">5GH32-13</strain>
    </source>
</reference>
<accession>A0A3B7MYG9</accession>
<dbReference type="Proteomes" id="UP000263900">
    <property type="component" value="Chromosome"/>
</dbReference>
<name>A0A3B7MYG9_9BACT</name>
<dbReference type="RefSeq" id="WP_119054013.1">
    <property type="nucleotide sequence ID" value="NZ_CP032157.1"/>
</dbReference>
<sequence length="113" mass="12686">MAKLFIQRFIFLVLLCLLRSLISEGNDGSNSINRFRHMPGIHRMKMVTDTIPVVIPDTKKPEENVPATVKPAIIKEVPKSRRQVKPVTLPTVPVKPIKVIKPTVIKRVIGMIG</sequence>